<comment type="similarity">
    <text evidence="1">Belongs to the Di19 family.</text>
</comment>
<gene>
    <name evidence="4" type="ORF">CASFOL_005049</name>
</gene>
<comment type="caution">
    <text evidence="4">The sequence shown here is derived from an EMBL/GenBank/DDBJ whole genome shotgun (WGS) entry which is preliminary data.</text>
</comment>
<dbReference type="AlphaFoldDB" id="A0ABD3E3E5"/>
<evidence type="ECO:0000313" key="5">
    <source>
        <dbReference type="Proteomes" id="UP001632038"/>
    </source>
</evidence>
<keyword evidence="5" id="KW-1185">Reference proteome</keyword>
<feature type="domain" description="Di19 C-terminal" evidence="3">
    <location>
        <begin position="101"/>
        <end position="197"/>
    </location>
</feature>
<accession>A0ABD3E3E5</accession>
<dbReference type="InterPro" id="IPR027935">
    <property type="entry name" value="Di19_C"/>
</dbReference>
<sequence>MDSDSWARFSSYSRRCLSRSDVYNEEGCEVEEEPNPEYLCPFCAEDFDMVGLCCHIDEMHPVPAKNGVCPVCSRNVGSNLVRHLTGRRVSRRGGFNSSFPILRRELRDENLQSLFSRSSLSGSLAHTESDPVLSSFIVSPPEVDKSYGVQPLSLVKPASSTELSAQNVEDRFVQLSEEDLKEKAQRCEFVRGLLVSTFLDDYL</sequence>
<feature type="domain" description="Di19 zinc-binding" evidence="2">
    <location>
        <begin position="37"/>
        <end position="85"/>
    </location>
</feature>
<organism evidence="4 5">
    <name type="scientific">Castilleja foliolosa</name>
    <dbReference type="NCBI Taxonomy" id="1961234"/>
    <lineage>
        <taxon>Eukaryota</taxon>
        <taxon>Viridiplantae</taxon>
        <taxon>Streptophyta</taxon>
        <taxon>Embryophyta</taxon>
        <taxon>Tracheophyta</taxon>
        <taxon>Spermatophyta</taxon>
        <taxon>Magnoliopsida</taxon>
        <taxon>eudicotyledons</taxon>
        <taxon>Gunneridae</taxon>
        <taxon>Pentapetalae</taxon>
        <taxon>asterids</taxon>
        <taxon>lamiids</taxon>
        <taxon>Lamiales</taxon>
        <taxon>Orobanchaceae</taxon>
        <taxon>Pedicularideae</taxon>
        <taxon>Castillejinae</taxon>
        <taxon>Castilleja</taxon>
    </lineage>
</organism>
<dbReference type="InterPro" id="IPR008598">
    <property type="entry name" value="Di19_Zn-bd"/>
</dbReference>
<evidence type="ECO:0000259" key="2">
    <source>
        <dbReference type="Pfam" id="PF05605"/>
    </source>
</evidence>
<dbReference type="EMBL" id="JAVIJP010000007">
    <property type="protein sequence ID" value="KAL3648646.1"/>
    <property type="molecule type" value="Genomic_DNA"/>
</dbReference>
<proteinExistence type="inferred from homology"/>
<evidence type="ECO:0000313" key="4">
    <source>
        <dbReference type="EMBL" id="KAL3648646.1"/>
    </source>
</evidence>
<evidence type="ECO:0000256" key="1">
    <source>
        <dbReference type="ARBA" id="ARBA00007109"/>
    </source>
</evidence>
<name>A0ABD3E3E5_9LAMI</name>
<dbReference type="PANTHER" id="PTHR31875">
    <property type="entry name" value="PROTEIN DEHYDRATION-INDUCED 19"/>
    <property type="match status" value="1"/>
</dbReference>
<dbReference type="Pfam" id="PF05605">
    <property type="entry name" value="zf-Di19"/>
    <property type="match status" value="1"/>
</dbReference>
<dbReference type="Proteomes" id="UP001632038">
    <property type="component" value="Unassembled WGS sequence"/>
</dbReference>
<dbReference type="InterPro" id="IPR033347">
    <property type="entry name" value="Di19"/>
</dbReference>
<dbReference type="Pfam" id="PF14571">
    <property type="entry name" value="Di19_C"/>
    <property type="match status" value="1"/>
</dbReference>
<dbReference type="PANTHER" id="PTHR31875:SF36">
    <property type="entry name" value="PROTEIN DEHYDRATION-INDUCED 19 HOMOLOG 4-LIKE"/>
    <property type="match status" value="1"/>
</dbReference>
<reference evidence="5" key="1">
    <citation type="journal article" date="2024" name="IScience">
        <title>Strigolactones Initiate the Formation of Haustorium-like Structures in Castilleja.</title>
        <authorList>
            <person name="Buerger M."/>
            <person name="Peterson D."/>
            <person name="Chory J."/>
        </authorList>
    </citation>
    <scope>NUCLEOTIDE SEQUENCE [LARGE SCALE GENOMIC DNA]</scope>
</reference>
<evidence type="ECO:0000259" key="3">
    <source>
        <dbReference type="Pfam" id="PF14571"/>
    </source>
</evidence>
<protein>
    <submittedName>
        <fullName evidence="4">Uncharacterized protein</fullName>
    </submittedName>
</protein>